<keyword evidence="3 10" id="KW-0812">Transmembrane</keyword>
<feature type="transmembrane region" description="Helical" evidence="10">
    <location>
        <begin position="60"/>
        <end position="80"/>
    </location>
</feature>
<comment type="catalytic activity">
    <reaction evidence="8">
        <text>fluoride(in) = fluoride(out)</text>
        <dbReference type="Rhea" id="RHEA:76159"/>
        <dbReference type="ChEBI" id="CHEBI:17051"/>
    </reaction>
    <physiologicalReaction direction="left-to-right" evidence="8">
        <dbReference type="Rhea" id="RHEA:76160"/>
    </physiologicalReaction>
</comment>
<comment type="caution">
    <text evidence="11">The sequence shown here is derived from an EMBL/GenBank/DDBJ whole genome shotgun (WGS) entry which is preliminary data.</text>
</comment>
<dbReference type="Pfam" id="PF02537">
    <property type="entry name" value="CRCB"/>
    <property type="match status" value="1"/>
</dbReference>
<keyword evidence="10" id="KW-0813">Transport</keyword>
<evidence type="ECO:0000256" key="5">
    <source>
        <dbReference type="ARBA" id="ARBA00023136"/>
    </source>
</evidence>
<protein>
    <recommendedName>
        <fullName evidence="10">Fluoride-specific ion channel FluC</fullName>
    </recommendedName>
</protein>
<dbReference type="RefSeq" id="WP_328594103.1">
    <property type="nucleotide sequence ID" value="NZ_WEGH01000002.1"/>
</dbReference>
<keyword evidence="10" id="KW-0479">Metal-binding</keyword>
<dbReference type="HAMAP" id="MF_00454">
    <property type="entry name" value="FluC"/>
    <property type="match status" value="1"/>
</dbReference>
<evidence type="ECO:0000256" key="8">
    <source>
        <dbReference type="ARBA" id="ARBA00035585"/>
    </source>
</evidence>
<evidence type="ECO:0000256" key="6">
    <source>
        <dbReference type="ARBA" id="ARBA00023303"/>
    </source>
</evidence>
<feature type="binding site" evidence="10">
    <location>
        <position position="103"/>
    </location>
    <ligand>
        <name>Na(+)</name>
        <dbReference type="ChEBI" id="CHEBI:29101"/>
        <note>structural</note>
    </ligand>
</feature>
<keyword evidence="12" id="KW-1185">Reference proteome</keyword>
<comment type="function">
    <text evidence="9 10">Fluoride-specific ion channel. Important for reducing fluoride concentration in the cell, thus reducing its toxicity.</text>
</comment>
<feature type="binding site" evidence="10">
    <location>
        <position position="100"/>
    </location>
    <ligand>
        <name>Na(+)</name>
        <dbReference type="ChEBI" id="CHEBI:29101"/>
        <note>structural</note>
    </ligand>
</feature>
<evidence type="ECO:0000256" key="1">
    <source>
        <dbReference type="ARBA" id="ARBA00004651"/>
    </source>
</evidence>
<evidence type="ECO:0000313" key="11">
    <source>
        <dbReference type="EMBL" id="MQY04357.1"/>
    </source>
</evidence>
<keyword evidence="2 10" id="KW-1003">Cell membrane</keyword>
<keyword evidence="5 10" id="KW-0472">Membrane</keyword>
<evidence type="ECO:0000256" key="9">
    <source>
        <dbReference type="ARBA" id="ARBA00049940"/>
    </source>
</evidence>
<dbReference type="PANTHER" id="PTHR28259:SF1">
    <property type="entry name" value="FLUORIDE EXPORT PROTEIN 1-RELATED"/>
    <property type="match status" value="1"/>
</dbReference>
<evidence type="ECO:0000256" key="10">
    <source>
        <dbReference type="HAMAP-Rule" id="MF_00454"/>
    </source>
</evidence>
<evidence type="ECO:0000313" key="12">
    <source>
        <dbReference type="Proteomes" id="UP000487268"/>
    </source>
</evidence>
<comment type="activity regulation">
    <text evidence="10">Na(+) is not transported, but it plays an essential structural role and its presence is essential for fluoride channel function.</text>
</comment>
<keyword evidence="10" id="KW-0915">Sodium</keyword>
<accession>A0A7K0BT82</accession>
<organism evidence="11 12">
    <name type="scientific">Actinomadura macrotermitis</name>
    <dbReference type="NCBI Taxonomy" id="2585200"/>
    <lineage>
        <taxon>Bacteria</taxon>
        <taxon>Bacillati</taxon>
        <taxon>Actinomycetota</taxon>
        <taxon>Actinomycetes</taxon>
        <taxon>Streptosporangiales</taxon>
        <taxon>Thermomonosporaceae</taxon>
        <taxon>Actinomadura</taxon>
    </lineage>
</organism>
<dbReference type="AlphaFoldDB" id="A0A7K0BT82"/>
<sequence>MPDTRPVDPDVDLHVPQQRLELRNAPWSTLAAISAGGVCGALARYGATTAFPHAPGSFDWATFAVNVSGCVLIGMLMVAITEVWQPHRLLRPFLGVGVLGGFTTFSTAIVEVRQAAAAGAAGTALAYLAATLVCALAGVWAGTRVMRLAARRRTER</sequence>
<evidence type="ECO:0000256" key="4">
    <source>
        <dbReference type="ARBA" id="ARBA00022989"/>
    </source>
</evidence>
<comment type="subcellular location">
    <subcellularLocation>
        <location evidence="1 10">Cell membrane</location>
        <topology evidence="1 10">Multi-pass membrane protein</topology>
    </subcellularLocation>
</comment>
<keyword evidence="4 10" id="KW-1133">Transmembrane helix</keyword>
<evidence type="ECO:0000256" key="7">
    <source>
        <dbReference type="ARBA" id="ARBA00035120"/>
    </source>
</evidence>
<dbReference type="PANTHER" id="PTHR28259">
    <property type="entry name" value="FLUORIDE EXPORT PROTEIN 1-RELATED"/>
    <property type="match status" value="1"/>
</dbReference>
<dbReference type="Proteomes" id="UP000487268">
    <property type="component" value="Unassembled WGS sequence"/>
</dbReference>
<dbReference type="GO" id="GO:0062054">
    <property type="term" value="F:fluoride channel activity"/>
    <property type="evidence" value="ECO:0007669"/>
    <property type="project" value="UniProtKB-UniRule"/>
</dbReference>
<reference evidence="11 12" key="1">
    <citation type="submission" date="2019-10" db="EMBL/GenBank/DDBJ databases">
        <title>Actinomadura rubteroloni sp. nov. and Actinomadura macrotermitis sp. nov., isolated from the gut of fungus growing-termite Macrotermes natalensis.</title>
        <authorList>
            <person name="Benndorf R."/>
            <person name="Martin K."/>
            <person name="Kuefner M."/>
            <person name="De Beer W."/>
            <person name="Kaster A.-K."/>
            <person name="Vollmers J."/>
            <person name="Poulsen M."/>
            <person name="Beemelmanns C."/>
        </authorList>
    </citation>
    <scope>NUCLEOTIDE SEQUENCE [LARGE SCALE GENOMIC DNA]</scope>
    <source>
        <strain evidence="11 12">RB68</strain>
    </source>
</reference>
<proteinExistence type="inferred from homology"/>
<dbReference type="GO" id="GO:0005886">
    <property type="term" value="C:plasma membrane"/>
    <property type="evidence" value="ECO:0007669"/>
    <property type="project" value="UniProtKB-SubCell"/>
</dbReference>
<evidence type="ECO:0000256" key="3">
    <source>
        <dbReference type="ARBA" id="ARBA00022692"/>
    </source>
</evidence>
<evidence type="ECO:0000256" key="2">
    <source>
        <dbReference type="ARBA" id="ARBA00022475"/>
    </source>
</evidence>
<dbReference type="GO" id="GO:0140114">
    <property type="term" value="P:cellular detoxification of fluoride"/>
    <property type="evidence" value="ECO:0007669"/>
    <property type="project" value="UniProtKB-UniRule"/>
</dbReference>
<dbReference type="InterPro" id="IPR003691">
    <property type="entry name" value="FluC"/>
</dbReference>
<feature type="transmembrane region" description="Helical" evidence="10">
    <location>
        <begin position="116"/>
        <end position="143"/>
    </location>
</feature>
<keyword evidence="6 10" id="KW-0407">Ion channel</keyword>
<dbReference type="GO" id="GO:0046872">
    <property type="term" value="F:metal ion binding"/>
    <property type="evidence" value="ECO:0007669"/>
    <property type="project" value="UniProtKB-KW"/>
</dbReference>
<dbReference type="EMBL" id="WEGH01000002">
    <property type="protein sequence ID" value="MQY04357.1"/>
    <property type="molecule type" value="Genomic_DNA"/>
</dbReference>
<comment type="similarity">
    <text evidence="7 10">Belongs to the fluoride channel Fluc/FEX (TC 1.A.43) family.</text>
</comment>
<feature type="transmembrane region" description="Helical" evidence="10">
    <location>
        <begin position="92"/>
        <end position="110"/>
    </location>
</feature>
<name>A0A7K0BT82_9ACTN</name>
<keyword evidence="10" id="KW-0406">Ion transport</keyword>
<gene>
    <name evidence="11" type="primary">crcB_1</name>
    <name evidence="10" type="synonym">crcB</name>
    <name evidence="10" type="synonym">fluC</name>
    <name evidence="11" type="ORF">ACRB68_24100</name>
</gene>